<gene>
    <name evidence="2" type="ORF">SDC9_140833</name>
</gene>
<comment type="caution">
    <text evidence="2">The sequence shown here is derived from an EMBL/GenBank/DDBJ whole genome shotgun (WGS) entry which is preliminary data.</text>
</comment>
<name>A0A645DWJ8_9ZZZZ</name>
<evidence type="ECO:0000256" key="1">
    <source>
        <dbReference type="SAM" id="MobiDB-lite"/>
    </source>
</evidence>
<reference evidence="2" key="1">
    <citation type="submission" date="2019-08" db="EMBL/GenBank/DDBJ databases">
        <authorList>
            <person name="Kucharzyk K."/>
            <person name="Murdoch R.W."/>
            <person name="Higgins S."/>
            <person name="Loffler F."/>
        </authorList>
    </citation>
    <scope>NUCLEOTIDE SEQUENCE</scope>
</reference>
<evidence type="ECO:0000313" key="2">
    <source>
        <dbReference type="EMBL" id="MPM93691.1"/>
    </source>
</evidence>
<proteinExistence type="predicted"/>
<accession>A0A645DWJ8</accession>
<protein>
    <submittedName>
        <fullName evidence="2">Uncharacterized protein</fullName>
    </submittedName>
</protein>
<dbReference type="AlphaFoldDB" id="A0A645DWJ8"/>
<feature type="region of interest" description="Disordered" evidence="1">
    <location>
        <begin position="45"/>
        <end position="64"/>
    </location>
</feature>
<organism evidence="2">
    <name type="scientific">bioreactor metagenome</name>
    <dbReference type="NCBI Taxonomy" id="1076179"/>
    <lineage>
        <taxon>unclassified sequences</taxon>
        <taxon>metagenomes</taxon>
        <taxon>ecological metagenomes</taxon>
    </lineage>
</organism>
<dbReference type="EMBL" id="VSSQ01040444">
    <property type="protein sequence ID" value="MPM93691.1"/>
    <property type="molecule type" value="Genomic_DNA"/>
</dbReference>
<sequence length="64" mass="6261">MGLGAPGLAYGAGQKVRAAACGVGHDPAHALAWVLVLGHDGAGGCGQPEHAGGQNRGGEEAFFH</sequence>